<reference evidence="1 2" key="1">
    <citation type="journal article" date="2016" name="Nat. Commun.">
        <title>Thousands of microbial genomes shed light on interconnected biogeochemical processes in an aquifer system.</title>
        <authorList>
            <person name="Anantharaman K."/>
            <person name="Brown C.T."/>
            <person name="Hug L.A."/>
            <person name="Sharon I."/>
            <person name="Castelle C.J."/>
            <person name="Probst A.J."/>
            <person name="Thomas B.C."/>
            <person name="Singh A."/>
            <person name="Wilkins M.J."/>
            <person name="Karaoz U."/>
            <person name="Brodie E.L."/>
            <person name="Williams K.H."/>
            <person name="Hubbard S.S."/>
            <person name="Banfield J.F."/>
        </authorList>
    </citation>
    <scope>NUCLEOTIDE SEQUENCE [LARGE SCALE GENOMIC DNA]</scope>
</reference>
<name>A0A1F5JVM3_9BACT</name>
<dbReference type="Proteomes" id="UP000176902">
    <property type="component" value="Unassembled WGS sequence"/>
</dbReference>
<proteinExistence type="predicted"/>
<gene>
    <name evidence="1" type="ORF">A3C59_02090</name>
</gene>
<evidence type="ECO:0000313" key="1">
    <source>
        <dbReference type="EMBL" id="OGE32590.1"/>
    </source>
</evidence>
<evidence type="ECO:0000313" key="2">
    <source>
        <dbReference type="Proteomes" id="UP000176902"/>
    </source>
</evidence>
<organism evidence="1 2">
    <name type="scientific">Candidatus Daviesbacteria bacterium RIFCSPHIGHO2_02_FULL_36_13</name>
    <dbReference type="NCBI Taxonomy" id="1797768"/>
    <lineage>
        <taxon>Bacteria</taxon>
        <taxon>Candidatus Daviesiibacteriota</taxon>
    </lineage>
</organism>
<accession>A0A1F5JVM3</accession>
<comment type="caution">
    <text evidence="1">The sequence shown here is derived from an EMBL/GenBank/DDBJ whole genome shotgun (WGS) entry which is preliminary data.</text>
</comment>
<sequence>MSLSIEQKGTIEDEYGGNLLMPMRCEEAPLAVARNSDAHRIFQEGWAGINAAKSLPKTGFITEEEAKAHQFSFLQIAGVRGGEGRRKIANASGGLTWDRVTSMEEAAQKLLLGVGGQDIVKTARYGYKFVAFIETRATPEEFYDRFINTPTEVWNEHLPENIADVQRRIQNRRRMDSETRDWFLDTANGLNDDKPLKTAFERNGKTLFGWDTYVSGDDMWETNDPDSMPYSIKRLAESEDTDRNTSLMLWEVMEFLEGNEENIDMNRFWVQFNFGPDAACCNASSVSQANFHKGPNFESSAAEIRLNNESLFQDLLNPSLIKSEKNEEGVCSKCNMLKNGSSEGGKCNCKESN</sequence>
<dbReference type="AlphaFoldDB" id="A0A1F5JVM3"/>
<dbReference type="EMBL" id="MFCV01000024">
    <property type="protein sequence ID" value="OGE32590.1"/>
    <property type="molecule type" value="Genomic_DNA"/>
</dbReference>
<protein>
    <submittedName>
        <fullName evidence="1">Uncharacterized protein</fullName>
    </submittedName>
</protein>